<sequence>MNYLLFRGSEWTGKYVMELQDLVASTPAGTEITKKEAKFSFIQGGYIEDPDLQAQRNHSQQVNEFRLRPNTNTPSHCPSRCLGLHYAANVTGISVGAVSLNLSTSTSGSGKIRTQIDSGSTLAHLPDTIYKPLVKEIVAGQPGLRLRTLDYYTWVCLDEGFPAVTFYFENSLRLTVYPHDYLFHLIVAGQPGLRLRTLDYYTWVCLDEGFPAVTFYFENSLRLTVYPHDYLFHLEGSVCFGWQNIGTDSLSRMDTMLLGEMTNGYDGSDQVLDQHLAARTLGGEINRVLGFLQNVGSRGDIKQLAVVCGSLLIAAIIEPGVTSGLLCTWYNHQALEPAMPEAKQKTIANQFHEALAAASTNEEEQMYAAPRNTGVGLFGKLQHVMHHEKERDTYFLNKLPHEGCSFDWLEIKIGQDEANVDAVNSHQVSTWPYKIMHGNEIPVEDYWRPSL</sequence>
<evidence type="ECO:0000313" key="2">
    <source>
        <dbReference type="EMBL" id="PWA40899.1"/>
    </source>
</evidence>
<proteinExistence type="predicted"/>
<comment type="caution">
    <text evidence="2">The sequence shown here is derived from an EMBL/GenBank/DDBJ whole genome shotgun (WGS) entry which is preliminary data.</text>
</comment>
<dbReference type="SUPFAM" id="SSF50630">
    <property type="entry name" value="Acid proteases"/>
    <property type="match status" value="2"/>
</dbReference>
<name>A0A2U1KVX9_ARTAN</name>
<feature type="domain" description="Xylanase inhibitor C-terminal" evidence="1">
    <location>
        <begin position="85"/>
        <end position="139"/>
    </location>
</feature>
<evidence type="ECO:0000259" key="1">
    <source>
        <dbReference type="Pfam" id="PF14541"/>
    </source>
</evidence>
<dbReference type="InterPro" id="IPR021109">
    <property type="entry name" value="Peptidase_aspartic_dom_sf"/>
</dbReference>
<evidence type="ECO:0000313" key="3">
    <source>
        <dbReference type="Proteomes" id="UP000245207"/>
    </source>
</evidence>
<dbReference type="Proteomes" id="UP000245207">
    <property type="component" value="Unassembled WGS sequence"/>
</dbReference>
<dbReference type="EMBL" id="PKPP01013461">
    <property type="protein sequence ID" value="PWA40899.1"/>
    <property type="molecule type" value="Genomic_DNA"/>
</dbReference>
<dbReference type="STRING" id="35608.A0A2U1KVX9"/>
<keyword evidence="3" id="KW-1185">Reference proteome</keyword>
<dbReference type="Pfam" id="PF14541">
    <property type="entry name" value="TAXi_C"/>
    <property type="match status" value="1"/>
</dbReference>
<dbReference type="PANTHER" id="PTHR35686">
    <property type="entry name" value="KINETOCHORE PROTEIN"/>
    <property type="match status" value="1"/>
</dbReference>
<accession>A0A2U1KVX9</accession>
<dbReference type="InterPro" id="IPR032799">
    <property type="entry name" value="TAXi_C"/>
</dbReference>
<protein>
    <submittedName>
        <fullName evidence="2">Aspartic peptidase</fullName>
    </submittedName>
</protein>
<dbReference type="Gene3D" id="2.40.70.10">
    <property type="entry name" value="Acid Proteases"/>
    <property type="match status" value="1"/>
</dbReference>
<dbReference type="PANTHER" id="PTHR35686:SF1">
    <property type="entry name" value="KINETOCHORE PROTEIN"/>
    <property type="match status" value="1"/>
</dbReference>
<gene>
    <name evidence="2" type="ORF">CTI12_AA558510</name>
</gene>
<reference evidence="2 3" key="1">
    <citation type="journal article" date="2018" name="Mol. Plant">
        <title>The genome of Artemisia annua provides insight into the evolution of Asteraceae family and artemisinin biosynthesis.</title>
        <authorList>
            <person name="Shen Q."/>
            <person name="Zhang L."/>
            <person name="Liao Z."/>
            <person name="Wang S."/>
            <person name="Yan T."/>
            <person name="Shi P."/>
            <person name="Liu M."/>
            <person name="Fu X."/>
            <person name="Pan Q."/>
            <person name="Wang Y."/>
            <person name="Lv Z."/>
            <person name="Lu X."/>
            <person name="Zhang F."/>
            <person name="Jiang W."/>
            <person name="Ma Y."/>
            <person name="Chen M."/>
            <person name="Hao X."/>
            <person name="Li L."/>
            <person name="Tang Y."/>
            <person name="Lv G."/>
            <person name="Zhou Y."/>
            <person name="Sun X."/>
            <person name="Brodelius P.E."/>
            <person name="Rose J.K.C."/>
            <person name="Tang K."/>
        </authorList>
    </citation>
    <scope>NUCLEOTIDE SEQUENCE [LARGE SCALE GENOMIC DNA]</scope>
    <source>
        <strain evidence="3">cv. Huhao1</strain>
        <tissue evidence="2">Leaf</tissue>
    </source>
</reference>
<organism evidence="2 3">
    <name type="scientific">Artemisia annua</name>
    <name type="common">Sweet wormwood</name>
    <dbReference type="NCBI Taxonomy" id="35608"/>
    <lineage>
        <taxon>Eukaryota</taxon>
        <taxon>Viridiplantae</taxon>
        <taxon>Streptophyta</taxon>
        <taxon>Embryophyta</taxon>
        <taxon>Tracheophyta</taxon>
        <taxon>Spermatophyta</taxon>
        <taxon>Magnoliopsida</taxon>
        <taxon>eudicotyledons</taxon>
        <taxon>Gunneridae</taxon>
        <taxon>Pentapetalae</taxon>
        <taxon>asterids</taxon>
        <taxon>campanulids</taxon>
        <taxon>Asterales</taxon>
        <taxon>Asteraceae</taxon>
        <taxon>Asteroideae</taxon>
        <taxon>Anthemideae</taxon>
        <taxon>Artemisiinae</taxon>
        <taxon>Artemisia</taxon>
    </lineage>
</organism>
<dbReference type="AlphaFoldDB" id="A0A2U1KVX9"/>